<dbReference type="EMBL" id="CAJNOQ010010076">
    <property type="protein sequence ID" value="CAF1242109.1"/>
    <property type="molecule type" value="Genomic_DNA"/>
</dbReference>
<comment type="caution">
    <text evidence="1">The sequence shown here is derived from an EMBL/GenBank/DDBJ whole genome shotgun (WGS) entry which is preliminary data.</text>
</comment>
<dbReference type="AlphaFoldDB" id="A0A814ZCU2"/>
<sequence>MATSQSANTSAVDVKYDVAIDHQIVLDTYSISYSKSSEFYTLAKVSSLLFTSTYRSKPKNIDHSCIMFSLEMEKDEDYVTKFSFVFIFIIIRDDDYKAFIVQPAETKKAFFNVQ</sequence>
<keyword evidence="3" id="KW-1185">Reference proteome</keyword>
<name>A0A814ZCU2_9BILA</name>
<reference evidence="1" key="1">
    <citation type="submission" date="2021-02" db="EMBL/GenBank/DDBJ databases">
        <authorList>
            <person name="Nowell W R."/>
        </authorList>
    </citation>
    <scope>NUCLEOTIDE SEQUENCE</scope>
</reference>
<evidence type="ECO:0000313" key="3">
    <source>
        <dbReference type="Proteomes" id="UP000663829"/>
    </source>
</evidence>
<evidence type="ECO:0000313" key="1">
    <source>
        <dbReference type="EMBL" id="CAF1242109.1"/>
    </source>
</evidence>
<evidence type="ECO:0000313" key="2">
    <source>
        <dbReference type="EMBL" id="CAF4005648.1"/>
    </source>
</evidence>
<dbReference type="EMBL" id="CAJOBC010010891">
    <property type="protein sequence ID" value="CAF4005648.1"/>
    <property type="molecule type" value="Genomic_DNA"/>
</dbReference>
<accession>A0A814ZCU2</accession>
<protein>
    <submittedName>
        <fullName evidence="1">Uncharacterized protein</fullName>
    </submittedName>
</protein>
<gene>
    <name evidence="1" type="ORF">GPM918_LOCUS25709</name>
    <name evidence="2" type="ORF">SRO942_LOCUS25740</name>
</gene>
<dbReference type="Proteomes" id="UP000681722">
    <property type="component" value="Unassembled WGS sequence"/>
</dbReference>
<organism evidence="1 3">
    <name type="scientific">Didymodactylos carnosus</name>
    <dbReference type="NCBI Taxonomy" id="1234261"/>
    <lineage>
        <taxon>Eukaryota</taxon>
        <taxon>Metazoa</taxon>
        <taxon>Spiralia</taxon>
        <taxon>Gnathifera</taxon>
        <taxon>Rotifera</taxon>
        <taxon>Eurotatoria</taxon>
        <taxon>Bdelloidea</taxon>
        <taxon>Philodinida</taxon>
        <taxon>Philodinidae</taxon>
        <taxon>Didymodactylos</taxon>
    </lineage>
</organism>
<proteinExistence type="predicted"/>
<dbReference type="Proteomes" id="UP000663829">
    <property type="component" value="Unassembled WGS sequence"/>
</dbReference>